<evidence type="ECO:0000256" key="1">
    <source>
        <dbReference type="ARBA" id="ARBA00004323"/>
    </source>
</evidence>
<dbReference type="Pfam" id="PF03567">
    <property type="entry name" value="Sulfotransfer_2"/>
    <property type="match status" value="1"/>
</dbReference>
<keyword evidence="4" id="KW-0812">Transmembrane</keyword>
<evidence type="ECO:0000256" key="4">
    <source>
        <dbReference type="ARBA" id="ARBA00022692"/>
    </source>
</evidence>
<name>A0A6A4VDX4_AMPAM</name>
<accession>A0A6A4VDX4</accession>
<dbReference type="PANTHER" id="PTHR12137:SF54">
    <property type="entry name" value="CARBOHYDRATE SULFOTRANSFERASE"/>
    <property type="match status" value="1"/>
</dbReference>
<dbReference type="GO" id="GO:0008146">
    <property type="term" value="F:sulfotransferase activity"/>
    <property type="evidence" value="ECO:0007669"/>
    <property type="project" value="InterPro"/>
</dbReference>
<dbReference type="InterPro" id="IPR018011">
    <property type="entry name" value="Carb_sulfotrans_8-10"/>
</dbReference>
<comment type="caution">
    <text evidence="10">The sequence shown here is derived from an EMBL/GenBank/DDBJ whole genome shotgun (WGS) entry which is preliminary data.</text>
</comment>
<keyword evidence="11" id="KW-1185">Reference proteome</keyword>
<comment type="similarity">
    <text evidence="2 9">Belongs to the sulfotransferase 2 family.</text>
</comment>
<dbReference type="GO" id="GO:0000139">
    <property type="term" value="C:Golgi membrane"/>
    <property type="evidence" value="ECO:0007669"/>
    <property type="project" value="UniProtKB-SubCell"/>
</dbReference>
<keyword evidence="9" id="KW-0119">Carbohydrate metabolism</keyword>
<evidence type="ECO:0000256" key="7">
    <source>
        <dbReference type="ARBA" id="ARBA00023136"/>
    </source>
</evidence>
<evidence type="ECO:0000256" key="3">
    <source>
        <dbReference type="ARBA" id="ARBA00022679"/>
    </source>
</evidence>
<evidence type="ECO:0000256" key="9">
    <source>
        <dbReference type="RuleBase" id="RU364020"/>
    </source>
</evidence>
<comment type="subcellular location">
    <subcellularLocation>
        <location evidence="1 9">Golgi apparatus membrane</location>
        <topology evidence="1 9">Single-pass type II membrane protein</topology>
    </subcellularLocation>
</comment>
<dbReference type="InterPro" id="IPR005331">
    <property type="entry name" value="Sulfotransferase"/>
</dbReference>
<evidence type="ECO:0000256" key="8">
    <source>
        <dbReference type="ARBA" id="ARBA00023180"/>
    </source>
</evidence>
<dbReference type="EMBL" id="VIIS01001676">
    <property type="protein sequence ID" value="KAF0294577.1"/>
    <property type="molecule type" value="Genomic_DNA"/>
</dbReference>
<dbReference type="OrthoDB" id="2019940at2759"/>
<keyword evidence="7" id="KW-0472">Membrane</keyword>
<sequence>MKKLWPLSLQALKIAVLLMVVIHVTSKLFVIQKNFSVKPAPPVDQWNATTDHQAVQTDQQMVLADRLTAFRSACRATSEARRPADTLDYVLDHRFLRRTLIYDDKYKLIFCAVPKISSTRWKLLLGTLSGQIPSNKTLHELNKMDVNVHGHVHHILSELPASEARRRLETYTSAVFVRHPLERLVSGYREKYKAENRGRPFIVRTAVQILAHEQNRSTEQVAEEGLPPQVTFEQFARWVADAPPFDPDVSYPPEALNAHWLPVQHHCQPCVVPYSFLGKFETMREDAELLFKMTNITTVSLEDRTRPLFYIGFKFGVVNHKFDLLLERVHI</sequence>
<organism evidence="10 11">
    <name type="scientific">Amphibalanus amphitrite</name>
    <name type="common">Striped barnacle</name>
    <name type="synonym">Balanus amphitrite</name>
    <dbReference type="NCBI Taxonomy" id="1232801"/>
    <lineage>
        <taxon>Eukaryota</taxon>
        <taxon>Metazoa</taxon>
        <taxon>Ecdysozoa</taxon>
        <taxon>Arthropoda</taxon>
        <taxon>Crustacea</taxon>
        <taxon>Multicrustacea</taxon>
        <taxon>Cirripedia</taxon>
        <taxon>Thoracica</taxon>
        <taxon>Thoracicalcarea</taxon>
        <taxon>Balanomorpha</taxon>
        <taxon>Balanoidea</taxon>
        <taxon>Balanidae</taxon>
        <taxon>Amphibalaninae</taxon>
        <taxon>Amphibalanus</taxon>
    </lineage>
</organism>
<reference evidence="10 11" key="1">
    <citation type="submission" date="2019-07" db="EMBL/GenBank/DDBJ databases">
        <title>Draft genome assembly of a fouling barnacle, Amphibalanus amphitrite (Darwin, 1854): The first reference genome for Thecostraca.</title>
        <authorList>
            <person name="Kim W."/>
        </authorList>
    </citation>
    <scope>NUCLEOTIDE SEQUENCE [LARGE SCALE GENOMIC DNA]</scope>
    <source>
        <strain evidence="10">SNU_AA5</strain>
        <tissue evidence="10">Soma without cirri and trophi</tissue>
    </source>
</reference>
<dbReference type="PANTHER" id="PTHR12137">
    <property type="entry name" value="CARBOHYDRATE SULFOTRANSFERASE"/>
    <property type="match status" value="1"/>
</dbReference>
<gene>
    <name evidence="10" type="primary">Chst14</name>
    <name evidence="10" type="ORF">FJT64_007752</name>
</gene>
<evidence type="ECO:0000313" key="11">
    <source>
        <dbReference type="Proteomes" id="UP000440578"/>
    </source>
</evidence>
<keyword evidence="8 9" id="KW-0325">Glycoprotein</keyword>
<dbReference type="AlphaFoldDB" id="A0A6A4VDX4"/>
<evidence type="ECO:0000313" key="10">
    <source>
        <dbReference type="EMBL" id="KAF0294577.1"/>
    </source>
</evidence>
<evidence type="ECO:0000256" key="2">
    <source>
        <dbReference type="ARBA" id="ARBA00006339"/>
    </source>
</evidence>
<protein>
    <recommendedName>
        <fullName evidence="9">Carbohydrate sulfotransferase</fullName>
        <ecNumber evidence="9">2.8.2.-</ecNumber>
    </recommendedName>
</protein>
<dbReference type="GO" id="GO:0016051">
    <property type="term" value="P:carbohydrate biosynthetic process"/>
    <property type="evidence" value="ECO:0007669"/>
    <property type="project" value="InterPro"/>
</dbReference>
<keyword evidence="3 9" id="KW-0808">Transferase</keyword>
<proteinExistence type="inferred from homology"/>
<dbReference type="Proteomes" id="UP000440578">
    <property type="component" value="Unassembled WGS sequence"/>
</dbReference>
<keyword evidence="9" id="KW-0735">Signal-anchor</keyword>
<dbReference type="EC" id="2.8.2.-" evidence="9"/>
<keyword evidence="6 9" id="KW-0333">Golgi apparatus</keyword>
<evidence type="ECO:0000256" key="5">
    <source>
        <dbReference type="ARBA" id="ARBA00022989"/>
    </source>
</evidence>
<keyword evidence="5" id="KW-1133">Transmembrane helix</keyword>
<evidence type="ECO:0000256" key="6">
    <source>
        <dbReference type="ARBA" id="ARBA00023034"/>
    </source>
</evidence>